<reference evidence="2" key="1">
    <citation type="submission" date="2018-11" db="EMBL/GenBank/DDBJ databases">
        <title>Shewanella sp. R106.</title>
        <authorList>
            <person name="Hwang Y.J."/>
            <person name="Hwang C.Y."/>
        </authorList>
    </citation>
    <scope>NUCLEOTIDE SEQUENCE [LARGE SCALE GENOMIC DNA]</scope>
    <source>
        <strain evidence="2">R106</strain>
    </source>
</reference>
<comment type="caution">
    <text evidence="1">The sequence shown here is derived from an EMBL/GenBank/DDBJ whole genome shotgun (WGS) entry which is preliminary data.</text>
</comment>
<evidence type="ECO:0000313" key="2">
    <source>
        <dbReference type="Proteomes" id="UP000278855"/>
    </source>
</evidence>
<name>A0A3N4E8L9_9GAMM</name>
<accession>A0A3N4E8L9</accession>
<organism evidence="1 2">
    <name type="scientific">Shewanella psychromarinicola</name>
    <dbReference type="NCBI Taxonomy" id="2487742"/>
    <lineage>
        <taxon>Bacteria</taxon>
        <taxon>Pseudomonadati</taxon>
        <taxon>Pseudomonadota</taxon>
        <taxon>Gammaproteobacteria</taxon>
        <taxon>Alteromonadales</taxon>
        <taxon>Shewanellaceae</taxon>
        <taxon>Shewanella</taxon>
    </lineage>
</organism>
<sequence>MPCFRSISIKKSYKNAKYTRSYRGTPIVMRLFFVNKKSQLLGIAGKLTLQEVMSKFQCVV</sequence>
<dbReference type="AlphaFoldDB" id="A0A3N4E8L9"/>
<proteinExistence type="predicted"/>
<protein>
    <submittedName>
        <fullName evidence="1">Uncharacterized protein</fullName>
    </submittedName>
</protein>
<evidence type="ECO:0000313" key="1">
    <source>
        <dbReference type="EMBL" id="RPA33287.1"/>
    </source>
</evidence>
<dbReference type="Proteomes" id="UP000278855">
    <property type="component" value="Unassembled WGS sequence"/>
</dbReference>
<gene>
    <name evidence="1" type="ORF">EGC77_08070</name>
</gene>
<dbReference type="EMBL" id="RKKB01000002">
    <property type="protein sequence ID" value="RPA33287.1"/>
    <property type="molecule type" value="Genomic_DNA"/>
</dbReference>